<feature type="transmembrane region" description="Helical" evidence="2">
    <location>
        <begin position="94"/>
        <end position="118"/>
    </location>
</feature>
<name>A0AAV8P8U4_ENSVE</name>
<evidence type="ECO:0000256" key="1">
    <source>
        <dbReference type="SAM" id="MobiDB-lite"/>
    </source>
</evidence>
<dbReference type="EMBL" id="JAQQAF010000007">
    <property type="protein sequence ID" value="KAJ8470276.1"/>
    <property type="molecule type" value="Genomic_DNA"/>
</dbReference>
<dbReference type="PANTHER" id="PTHR35508:SF1">
    <property type="entry name" value="VOLTAGE-DEPENDENT L-TYPE CALCIUM CHANNEL SUBUNIT"/>
    <property type="match status" value="1"/>
</dbReference>
<keyword evidence="2" id="KW-1133">Transmembrane helix</keyword>
<feature type="transmembrane region" description="Helical" evidence="2">
    <location>
        <begin position="159"/>
        <end position="182"/>
    </location>
</feature>
<feature type="compositionally biased region" description="Low complexity" evidence="1">
    <location>
        <begin position="10"/>
        <end position="24"/>
    </location>
</feature>
<feature type="transmembrane region" description="Helical" evidence="2">
    <location>
        <begin position="29"/>
        <end position="47"/>
    </location>
</feature>
<comment type="caution">
    <text evidence="3">The sequence shown here is derived from an EMBL/GenBank/DDBJ whole genome shotgun (WGS) entry which is preliminary data.</text>
</comment>
<dbReference type="AlphaFoldDB" id="A0AAV8P8U4"/>
<evidence type="ECO:0000256" key="2">
    <source>
        <dbReference type="SAM" id="Phobius"/>
    </source>
</evidence>
<keyword evidence="4" id="KW-1185">Reference proteome</keyword>
<evidence type="ECO:0000313" key="3">
    <source>
        <dbReference type="EMBL" id="KAJ8470276.1"/>
    </source>
</evidence>
<organism evidence="3 4">
    <name type="scientific">Ensete ventricosum</name>
    <name type="common">Abyssinian banana</name>
    <name type="synonym">Musa ensete</name>
    <dbReference type="NCBI Taxonomy" id="4639"/>
    <lineage>
        <taxon>Eukaryota</taxon>
        <taxon>Viridiplantae</taxon>
        <taxon>Streptophyta</taxon>
        <taxon>Embryophyta</taxon>
        <taxon>Tracheophyta</taxon>
        <taxon>Spermatophyta</taxon>
        <taxon>Magnoliopsida</taxon>
        <taxon>Liliopsida</taxon>
        <taxon>Zingiberales</taxon>
        <taxon>Musaceae</taxon>
        <taxon>Ensete</taxon>
    </lineage>
</organism>
<protein>
    <submittedName>
        <fullName evidence="3">Uncharacterized protein</fullName>
    </submittedName>
</protein>
<keyword evidence="2" id="KW-0472">Membrane</keyword>
<evidence type="ECO:0000313" key="4">
    <source>
        <dbReference type="Proteomes" id="UP001222027"/>
    </source>
</evidence>
<accession>A0AAV8P8U4</accession>
<feature type="transmembrane region" description="Helical" evidence="2">
    <location>
        <begin position="125"/>
        <end position="153"/>
    </location>
</feature>
<dbReference type="Proteomes" id="UP001222027">
    <property type="component" value="Unassembled WGS sequence"/>
</dbReference>
<sequence>MADSDEGTKRSNGGSSAGGRSTSRGGETLCSVLLYFVATFASLRPALLRRLRSSSAKAVARFREDSRNSARDLLLRTRRRGPLGALFGFSVGTITLWALTGLVISLFTLVAATLNVIFVSFQMSLVAVGGFLAVSFASLTAIYIGAILFAMVVLSAATFSVVIAVMLATGWIGLFWIVSVAVKKSMNLTRHSVSITSSAISADSSAWQARWDESSKS</sequence>
<gene>
    <name evidence="3" type="ORF">OPV22_024619</name>
</gene>
<proteinExistence type="predicted"/>
<feature type="region of interest" description="Disordered" evidence="1">
    <location>
        <begin position="1"/>
        <end position="24"/>
    </location>
</feature>
<keyword evidence="2" id="KW-0812">Transmembrane</keyword>
<dbReference type="PANTHER" id="PTHR35508">
    <property type="entry name" value="VOLTAGE-DEPENDENT L-TYPE CALCIUM CHANNEL SUBUNIT"/>
    <property type="match status" value="1"/>
</dbReference>
<reference evidence="3 4" key="1">
    <citation type="submission" date="2022-12" db="EMBL/GenBank/DDBJ databases">
        <title>Chromosome-scale assembly of the Ensete ventricosum genome.</title>
        <authorList>
            <person name="Dussert Y."/>
            <person name="Stocks J."/>
            <person name="Wendawek A."/>
            <person name="Woldeyes F."/>
            <person name="Nichols R.A."/>
            <person name="Borrell J.S."/>
        </authorList>
    </citation>
    <scope>NUCLEOTIDE SEQUENCE [LARGE SCALE GENOMIC DNA]</scope>
    <source>
        <strain evidence="4">cv. Maze</strain>
        <tissue evidence="3">Seeds</tissue>
    </source>
</reference>